<keyword evidence="1" id="KW-0812">Transmembrane</keyword>
<organism evidence="2 3">
    <name type="scientific">Paraburkholderia ribeironis</name>
    <dbReference type="NCBI Taxonomy" id="1247936"/>
    <lineage>
        <taxon>Bacteria</taxon>
        <taxon>Pseudomonadati</taxon>
        <taxon>Pseudomonadota</taxon>
        <taxon>Betaproteobacteria</taxon>
        <taxon>Burkholderiales</taxon>
        <taxon>Burkholderiaceae</taxon>
        <taxon>Paraburkholderia</taxon>
    </lineage>
</organism>
<dbReference type="AlphaFoldDB" id="A0A1N7SEJ4"/>
<evidence type="ECO:0000313" key="3">
    <source>
        <dbReference type="Proteomes" id="UP000187012"/>
    </source>
</evidence>
<evidence type="ECO:0008006" key="4">
    <source>
        <dbReference type="Google" id="ProtNLM"/>
    </source>
</evidence>
<keyword evidence="1" id="KW-1133">Transmembrane helix</keyword>
<dbReference type="GO" id="GO:0000160">
    <property type="term" value="P:phosphorelay signal transduction system"/>
    <property type="evidence" value="ECO:0007669"/>
    <property type="project" value="InterPro"/>
</dbReference>
<dbReference type="SUPFAM" id="SSF47226">
    <property type="entry name" value="Histidine-containing phosphotransfer domain, HPT domain"/>
    <property type="match status" value="1"/>
</dbReference>
<feature type="transmembrane region" description="Helical" evidence="1">
    <location>
        <begin position="56"/>
        <end position="78"/>
    </location>
</feature>
<evidence type="ECO:0000313" key="2">
    <source>
        <dbReference type="EMBL" id="SIT45754.1"/>
    </source>
</evidence>
<dbReference type="STRING" id="1247936.BN2475_590015"/>
<dbReference type="EMBL" id="CYGX02000059">
    <property type="protein sequence ID" value="SIT45754.1"/>
    <property type="molecule type" value="Genomic_DNA"/>
</dbReference>
<reference evidence="2 3" key="1">
    <citation type="submission" date="2016-12" db="EMBL/GenBank/DDBJ databases">
        <authorList>
            <person name="Song W.-J."/>
            <person name="Kurnit D.M."/>
        </authorList>
    </citation>
    <scope>NUCLEOTIDE SEQUENCE [LARGE SCALE GENOMIC DNA]</scope>
    <source>
        <strain evidence="2 3">STM7296</strain>
    </source>
</reference>
<evidence type="ECO:0000256" key="1">
    <source>
        <dbReference type="SAM" id="Phobius"/>
    </source>
</evidence>
<keyword evidence="1" id="KW-0472">Membrane</keyword>
<protein>
    <recommendedName>
        <fullName evidence="4">HPt domain-containing protein</fullName>
    </recommendedName>
</protein>
<dbReference type="Gene3D" id="1.20.120.160">
    <property type="entry name" value="HPT domain"/>
    <property type="match status" value="1"/>
</dbReference>
<name>A0A1N7SEJ4_9BURK</name>
<proteinExistence type="predicted"/>
<keyword evidence="3" id="KW-1185">Reference proteome</keyword>
<sequence length="245" mass="26258">MLALLWMFPAGTEAAPNAPPSISTVRHAMHAENSRQFAASSADGVAMASQPWPSSLALALALVAVVALIGTCISRAAWKRAAKKQKHIADHWLHRCEAAQAREQAAQVATANPSSAAVKPTMMPLDASRSAPLEPFEHRYLDALCEEGVDLSAFLDGWCRAMDADLARLSVLRHQDDPDDLRSVLHRLSGAVGLVGARGLMEGLRRASTSPRERDAGAIDALIDRAKSLVKQLEALPAVHRSTEP</sequence>
<gene>
    <name evidence="2" type="ORF">BN2475_590015</name>
</gene>
<dbReference type="InterPro" id="IPR036641">
    <property type="entry name" value="HPT_dom_sf"/>
</dbReference>
<dbReference type="Proteomes" id="UP000187012">
    <property type="component" value="Unassembled WGS sequence"/>
</dbReference>
<accession>A0A1N7SEJ4</accession>